<evidence type="ECO:0000256" key="1">
    <source>
        <dbReference type="SAM" id="MobiDB-lite"/>
    </source>
</evidence>
<evidence type="ECO:0000313" key="2">
    <source>
        <dbReference type="EMBL" id="KAK4094395.1"/>
    </source>
</evidence>
<feature type="compositionally biased region" description="Polar residues" evidence="1">
    <location>
        <begin position="28"/>
        <end position="42"/>
    </location>
</feature>
<reference evidence="2 3" key="1">
    <citation type="journal article" date="2024" name="Microbiol. Resour. Announc.">
        <title>Genome annotations for the ascomycete fungi Trichoderma harzianum, Trichoderma aggressivum, and Purpureocillium lilacinum.</title>
        <authorList>
            <person name="Beijen E.P.W."/>
            <person name="Ohm R.A."/>
        </authorList>
    </citation>
    <scope>NUCLEOTIDE SEQUENCE [LARGE SCALE GENOMIC DNA]</scope>
    <source>
        <strain evidence="2 3">CBS 150709</strain>
    </source>
</reference>
<protein>
    <submittedName>
        <fullName evidence="2">Uncharacterized protein</fullName>
    </submittedName>
</protein>
<feature type="region of interest" description="Disordered" evidence="1">
    <location>
        <begin position="169"/>
        <end position="192"/>
    </location>
</feature>
<dbReference type="Proteomes" id="UP001287286">
    <property type="component" value="Unassembled WGS sequence"/>
</dbReference>
<accession>A0ABR0CDS2</accession>
<dbReference type="EMBL" id="JAWRVI010000003">
    <property type="protein sequence ID" value="KAK4094395.1"/>
    <property type="molecule type" value="Genomic_DNA"/>
</dbReference>
<proteinExistence type="predicted"/>
<keyword evidence="3" id="KW-1185">Reference proteome</keyword>
<feature type="compositionally biased region" description="Acidic residues" evidence="1">
    <location>
        <begin position="175"/>
        <end position="186"/>
    </location>
</feature>
<sequence>MLPTLERCAAVPKRTTTQHHTPLVPPHRQTSSAKPPNQRVGNGSSSSSSSSSGGGGDDDDDETHAVVSHFCLRSSLLSPRPPVLSCPTRRLGGIMMGRRMGTYAAASVRRQGPRPSIARPPARRTCHLSHLWSGTARHSRSPAAPCTEPAHASADLCLAWPGPCSLKRAVSPAGVDDDDDDDDDDNNNNGTAQRAERQTNVCRFCGACAAAKWIGLGAFAEGGDKRRPATLGRN</sequence>
<feature type="region of interest" description="Disordered" evidence="1">
    <location>
        <begin position="1"/>
        <end position="63"/>
    </location>
</feature>
<organism evidence="2 3">
    <name type="scientific">Purpureocillium lilacinum</name>
    <name type="common">Paecilomyces lilacinus</name>
    <dbReference type="NCBI Taxonomy" id="33203"/>
    <lineage>
        <taxon>Eukaryota</taxon>
        <taxon>Fungi</taxon>
        <taxon>Dikarya</taxon>
        <taxon>Ascomycota</taxon>
        <taxon>Pezizomycotina</taxon>
        <taxon>Sordariomycetes</taxon>
        <taxon>Hypocreomycetidae</taxon>
        <taxon>Hypocreales</taxon>
        <taxon>Ophiocordycipitaceae</taxon>
        <taxon>Purpureocillium</taxon>
    </lineage>
</organism>
<name>A0ABR0CDS2_PURLI</name>
<evidence type="ECO:0000313" key="3">
    <source>
        <dbReference type="Proteomes" id="UP001287286"/>
    </source>
</evidence>
<comment type="caution">
    <text evidence="2">The sequence shown here is derived from an EMBL/GenBank/DDBJ whole genome shotgun (WGS) entry which is preliminary data.</text>
</comment>
<gene>
    <name evidence="2" type="ORF">Purlil1_1000</name>
</gene>